<proteinExistence type="predicted"/>
<dbReference type="Proteomes" id="UP000332515">
    <property type="component" value="Unassembled WGS sequence"/>
</dbReference>
<dbReference type="InterPro" id="IPR038765">
    <property type="entry name" value="Papain-like_cys_pep_sf"/>
</dbReference>
<dbReference type="Gene3D" id="3.10.620.30">
    <property type="match status" value="1"/>
</dbReference>
<feature type="domain" description="Transglutaminase-like" evidence="1">
    <location>
        <begin position="176"/>
        <end position="247"/>
    </location>
</feature>
<protein>
    <submittedName>
        <fullName evidence="2">Transglutaminase family protein</fullName>
    </submittedName>
</protein>
<dbReference type="AlphaFoldDB" id="A0A6A7Y6M3"/>
<keyword evidence="3" id="KW-1185">Reference proteome</keyword>
<evidence type="ECO:0000313" key="2">
    <source>
        <dbReference type="EMBL" id="MQT13708.1"/>
    </source>
</evidence>
<dbReference type="RefSeq" id="WP_153482852.1">
    <property type="nucleotide sequence ID" value="NZ_VWNA01000001.1"/>
</dbReference>
<accession>A0A6A7Y6M3</accession>
<reference evidence="2 3" key="1">
    <citation type="submission" date="2019-09" db="EMBL/GenBank/DDBJ databases">
        <title>Segnochrobactrum spirostomi gen. nov., sp. nov., isolated from the ciliate Spirostomum cf. yagiui and description of a novel family, Segnochrobactraceae fam. nov. within the order Rhizobiales of the class Alphaproteobacteria.</title>
        <authorList>
            <person name="Akter S."/>
            <person name="Shazib S.U.A."/>
            <person name="Shin M.K."/>
        </authorList>
    </citation>
    <scope>NUCLEOTIDE SEQUENCE [LARGE SCALE GENOMIC DNA]</scope>
    <source>
        <strain evidence="2 3">Sp-1</strain>
    </source>
</reference>
<dbReference type="PANTHER" id="PTHR33490:SF7">
    <property type="entry name" value="BLR2979 PROTEIN"/>
    <property type="match status" value="1"/>
</dbReference>
<dbReference type="PANTHER" id="PTHR33490">
    <property type="entry name" value="BLR5614 PROTEIN-RELATED"/>
    <property type="match status" value="1"/>
</dbReference>
<dbReference type="SUPFAM" id="SSF54001">
    <property type="entry name" value="Cysteine proteinases"/>
    <property type="match status" value="1"/>
</dbReference>
<gene>
    <name evidence="2" type="ORF">F0357_13870</name>
</gene>
<dbReference type="EMBL" id="VWNA01000001">
    <property type="protein sequence ID" value="MQT13708.1"/>
    <property type="molecule type" value="Genomic_DNA"/>
</dbReference>
<dbReference type="InterPro" id="IPR013589">
    <property type="entry name" value="Bac_transglu_N"/>
</dbReference>
<dbReference type="Pfam" id="PF08379">
    <property type="entry name" value="Bact_transglu_N"/>
    <property type="match status" value="1"/>
</dbReference>
<evidence type="ECO:0000313" key="3">
    <source>
        <dbReference type="Proteomes" id="UP000332515"/>
    </source>
</evidence>
<dbReference type="Pfam" id="PF01841">
    <property type="entry name" value="Transglut_core"/>
    <property type="match status" value="1"/>
</dbReference>
<comment type="caution">
    <text evidence="2">The sequence shown here is derived from an EMBL/GenBank/DDBJ whole genome shotgun (WGS) entry which is preliminary data.</text>
</comment>
<evidence type="ECO:0000259" key="1">
    <source>
        <dbReference type="SMART" id="SM00460"/>
    </source>
</evidence>
<organism evidence="2 3">
    <name type="scientific">Segnochrobactrum spirostomi</name>
    <dbReference type="NCBI Taxonomy" id="2608987"/>
    <lineage>
        <taxon>Bacteria</taxon>
        <taxon>Pseudomonadati</taxon>
        <taxon>Pseudomonadota</taxon>
        <taxon>Alphaproteobacteria</taxon>
        <taxon>Hyphomicrobiales</taxon>
        <taxon>Segnochrobactraceae</taxon>
        <taxon>Segnochrobactrum</taxon>
    </lineage>
</organism>
<dbReference type="InterPro" id="IPR002931">
    <property type="entry name" value="Transglutaminase-like"/>
</dbReference>
<name>A0A6A7Y6M3_9HYPH</name>
<sequence>MIYDIRHVTTYAYAAPVPFAHHGLHLLPVDRPGLRVLKADIRIEPRVTERRDGRDFFGNGFSIVAIDEPHDRLVVTLTARVERNPPPASLLERAGDLAEVREDAAASLDLSAASPVHFLFASRRVPLDPQIRAYAAESFPPGLPVAEGALHLARRIKRDFVYEPGATDADTPPAVSFAMRRGVCQDFAHVMIAGLRGLGLPVAYVGGYLRTVPPPGRPRLQGADATHAWVSVWCGEAAGWVGVDPTNGVAAGADHIELAIGRDYADVAPIEGVILTSGAQQLGVAVDVIPLTAI</sequence>
<dbReference type="SMART" id="SM00460">
    <property type="entry name" value="TGc"/>
    <property type="match status" value="1"/>
</dbReference>